<evidence type="ECO:0000313" key="11">
    <source>
        <dbReference type="EMBL" id="OCF58278.1"/>
    </source>
</evidence>
<proteinExistence type="inferred from homology"/>
<feature type="compositionally biased region" description="Polar residues" evidence="8">
    <location>
        <begin position="40"/>
        <end position="51"/>
    </location>
</feature>
<keyword evidence="12" id="KW-1185">Reference proteome</keyword>
<evidence type="ECO:0000256" key="7">
    <source>
        <dbReference type="ARBA" id="ARBA00023242"/>
    </source>
</evidence>
<dbReference type="GO" id="GO:0005737">
    <property type="term" value="C:cytoplasm"/>
    <property type="evidence" value="ECO:0007669"/>
    <property type="project" value="UniProtKB-SubCell"/>
</dbReference>
<feature type="domain" description="COP9 signalosome complex subunit 3 N-terminal helical repeats" evidence="10">
    <location>
        <begin position="130"/>
        <end position="321"/>
    </location>
</feature>
<feature type="compositionally biased region" description="Low complexity" evidence="8">
    <location>
        <begin position="8"/>
        <end position="19"/>
    </location>
</feature>
<keyword evidence="5" id="KW-0963">Cytoplasm</keyword>
<name>A0A1B9IRW1_9TREE</name>
<evidence type="ECO:0000256" key="3">
    <source>
        <dbReference type="ARBA" id="ARBA00007084"/>
    </source>
</evidence>
<dbReference type="Pfam" id="PF01399">
    <property type="entry name" value="PCI"/>
    <property type="match status" value="1"/>
</dbReference>
<dbReference type="AlphaFoldDB" id="A0A1B9IRW1"/>
<dbReference type="InterPro" id="IPR000717">
    <property type="entry name" value="PCI_dom"/>
</dbReference>
<dbReference type="InterPro" id="IPR050756">
    <property type="entry name" value="CSN3"/>
</dbReference>
<feature type="region of interest" description="Disordered" evidence="8">
    <location>
        <begin position="1"/>
        <end position="51"/>
    </location>
</feature>
<sequence length="551" mass="59340">MSAPEPTQPVASSSSTSSAAPPPPPRQQQAHGPLPPPPSRSTNLTERSLPTTSEEIRQLILQTNSLQYVHEFLVPALQDVADGKAGPQYVKGVKLKDKVKMEHGGSLLTCGESEEVYDLPDESIVRMTAGLSYIVSARLEVFNSSASLYNDQLLEFAIKLCSLGDAQQFNLIPKRVAQLSWGILRLSRHLKKVPLAVPAIAALVQKSFASGHFSPIYAAYLEACLIARQFQAGLLVLDQVFLHVRSAGATYLDVLTYYHHAGLISAALKDYNKAKQYFVIAVSLPTTTTSAIQLASAKRAILCELLGTGKRISFPRYTASTVTRAIEKHAGAYNDLAREYEASRWDEVRGIAGKAEFANDCNKGLIDQVLKSITKRRILQLKEIYSRLTINDLVIKIGQSSKETVETITTILGEMITSGQINATVTPGSTPANSIVTFIDESNTTNNPTSSGTNINDSDSKLAKVNYLASQLEFELVEMSRNLGISKEYLKKQANLLETGSGKGKSGGLGDGGGRTDDFDTLMAAEELAGVGSGMGMGVRGVGGNYGDMGF</sequence>
<evidence type="ECO:0000313" key="12">
    <source>
        <dbReference type="Proteomes" id="UP000092583"/>
    </source>
</evidence>
<dbReference type="EMBL" id="KI669462">
    <property type="protein sequence ID" value="OCF58278.1"/>
    <property type="molecule type" value="Genomic_DNA"/>
</dbReference>
<dbReference type="GO" id="GO:0006511">
    <property type="term" value="P:ubiquitin-dependent protein catabolic process"/>
    <property type="evidence" value="ECO:0007669"/>
    <property type="project" value="TreeGrafter"/>
</dbReference>
<evidence type="ECO:0000256" key="5">
    <source>
        <dbReference type="ARBA" id="ARBA00022490"/>
    </source>
</evidence>
<gene>
    <name evidence="11" type="ORF">L486_04309</name>
</gene>
<keyword evidence="7" id="KW-0539">Nucleus</keyword>
<dbReference type="InterPro" id="IPR055089">
    <property type="entry name" value="COP9_N"/>
</dbReference>
<dbReference type="STRING" id="1331196.A0A1B9IRW1"/>
<dbReference type="Pfam" id="PF22788">
    <property type="entry name" value="COP9_hel_rpt"/>
    <property type="match status" value="1"/>
</dbReference>
<accession>A0A1B9IRW1</accession>
<evidence type="ECO:0000259" key="10">
    <source>
        <dbReference type="Pfam" id="PF22788"/>
    </source>
</evidence>
<reference evidence="11 12" key="1">
    <citation type="submission" date="2013-07" db="EMBL/GenBank/DDBJ databases">
        <title>The Genome Sequence of Kwoniella mangroviensis CBS10435.</title>
        <authorList>
            <consortium name="The Broad Institute Genome Sequencing Platform"/>
            <person name="Cuomo C."/>
            <person name="Litvintseva A."/>
            <person name="Chen Y."/>
            <person name="Heitman J."/>
            <person name="Sun S."/>
            <person name="Springer D."/>
            <person name="Dromer F."/>
            <person name="Young S.K."/>
            <person name="Zeng Q."/>
            <person name="Gargeya S."/>
            <person name="Fitzgerald M."/>
            <person name="Abouelleil A."/>
            <person name="Alvarado L."/>
            <person name="Berlin A.M."/>
            <person name="Chapman S.B."/>
            <person name="Dewar J."/>
            <person name="Goldberg J."/>
            <person name="Griggs A."/>
            <person name="Gujja S."/>
            <person name="Hansen M."/>
            <person name="Howarth C."/>
            <person name="Imamovic A."/>
            <person name="Larimer J."/>
            <person name="McCowan C."/>
            <person name="Murphy C."/>
            <person name="Pearson M."/>
            <person name="Priest M."/>
            <person name="Roberts A."/>
            <person name="Saif S."/>
            <person name="Shea T."/>
            <person name="Sykes S."/>
            <person name="Wortman J."/>
            <person name="Nusbaum C."/>
            <person name="Birren B."/>
        </authorList>
    </citation>
    <scope>NUCLEOTIDE SEQUENCE [LARGE SCALE GENOMIC DNA]</scope>
    <source>
        <strain evidence="11 12">CBS 10435</strain>
    </source>
</reference>
<evidence type="ECO:0000256" key="4">
    <source>
        <dbReference type="ARBA" id="ARBA00014878"/>
    </source>
</evidence>
<dbReference type="GO" id="GO:0008180">
    <property type="term" value="C:COP9 signalosome"/>
    <property type="evidence" value="ECO:0007669"/>
    <property type="project" value="UniProtKB-KW"/>
</dbReference>
<reference evidence="12" key="2">
    <citation type="submission" date="2013-12" db="EMBL/GenBank/DDBJ databases">
        <title>Evolution of pathogenesis and genome organization in the Tremellales.</title>
        <authorList>
            <person name="Cuomo C."/>
            <person name="Litvintseva A."/>
            <person name="Heitman J."/>
            <person name="Chen Y."/>
            <person name="Sun S."/>
            <person name="Springer D."/>
            <person name="Dromer F."/>
            <person name="Young S."/>
            <person name="Zeng Q."/>
            <person name="Chapman S."/>
            <person name="Gujja S."/>
            <person name="Saif S."/>
            <person name="Birren B."/>
        </authorList>
    </citation>
    <scope>NUCLEOTIDE SEQUENCE [LARGE SCALE GENOMIC DNA]</scope>
    <source>
        <strain evidence="12">CBS 10435</strain>
    </source>
</reference>
<evidence type="ECO:0000259" key="9">
    <source>
        <dbReference type="Pfam" id="PF01399"/>
    </source>
</evidence>
<comment type="similarity">
    <text evidence="3">Belongs to the CSN3 family.</text>
</comment>
<dbReference type="OrthoDB" id="29061at2759"/>
<evidence type="ECO:0000256" key="2">
    <source>
        <dbReference type="ARBA" id="ARBA00004496"/>
    </source>
</evidence>
<protein>
    <recommendedName>
        <fullName evidence="4">COP9 signalosome complex subunit 3</fullName>
    </recommendedName>
</protein>
<evidence type="ECO:0000256" key="1">
    <source>
        <dbReference type="ARBA" id="ARBA00004123"/>
    </source>
</evidence>
<organism evidence="11 12">
    <name type="scientific">Kwoniella mangroviensis CBS 10435</name>
    <dbReference type="NCBI Taxonomy" id="1331196"/>
    <lineage>
        <taxon>Eukaryota</taxon>
        <taxon>Fungi</taxon>
        <taxon>Dikarya</taxon>
        <taxon>Basidiomycota</taxon>
        <taxon>Agaricomycotina</taxon>
        <taxon>Tremellomycetes</taxon>
        <taxon>Tremellales</taxon>
        <taxon>Cryptococcaceae</taxon>
        <taxon>Kwoniella</taxon>
    </lineage>
</organism>
<comment type="subcellular location">
    <subcellularLocation>
        <location evidence="2">Cytoplasm</location>
    </subcellularLocation>
    <subcellularLocation>
        <location evidence="1">Nucleus</location>
    </subcellularLocation>
</comment>
<keyword evidence="6" id="KW-0736">Signalosome</keyword>
<dbReference type="Proteomes" id="UP000092583">
    <property type="component" value="Unassembled WGS sequence"/>
</dbReference>
<feature type="domain" description="PCI" evidence="9">
    <location>
        <begin position="360"/>
        <end position="425"/>
    </location>
</feature>
<dbReference type="PANTHER" id="PTHR10758:SF1">
    <property type="entry name" value="COP9 SIGNALOSOME COMPLEX SUBUNIT 3"/>
    <property type="match status" value="1"/>
</dbReference>
<dbReference type="PANTHER" id="PTHR10758">
    <property type="entry name" value="26S PROTEASOME NON-ATPASE REGULATORY SUBUNIT 3/COP9 SIGNALOSOME COMPLEX SUBUNIT 3"/>
    <property type="match status" value="1"/>
</dbReference>
<evidence type="ECO:0000256" key="8">
    <source>
        <dbReference type="SAM" id="MobiDB-lite"/>
    </source>
</evidence>
<evidence type="ECO:0000256" key="6">
    <source>
        <dbReference type="ARBA" id="ARBA00022790"/>
    </source>
</evidence>